<protein>
    <submittedName>
        <fullName evidence="2">Uncharacterized protein</fullName>
    </submittedName>
</protein>
<organism evidence="2 3">
    <name type="scientific">Kingdonia uniflora</name>
    <dbReference type="NCBI Taxonomy" id="39325"/>
    <lineage>
        <taxon>Eukaryota</taxon>
        <taxon>Viridiplantae</taxon>
        <taxon>Streptophyta</taxon>
        <taxon>Embryophyta</taxon>
        <taxon>Tracheophyta</taxon>
        <taxon>Spermatophyta</taxon>
        <taxon>Magnoliopsida</taxon>
        <taxon>Ranunculales</taxon>
        <taxon>Circaeasteraceae</taxon>
        <taxon>Kingdonia</taxon>
    </lineage>
</organism>
<feature type="compositionally biased region" description="Polar residues" evidence="1">
    <location>
        <begin position="246"/>
        <end position="259"/>
    </location>
</feature>
<evidence type="ECO:0000313" key="3">
    <source>
        <dbReference type="Proteomes" id="UP000541444"/>
    </source>
</evidence>
<sequence length="452" mass="50620">MSEGTLRKDVESGQQNTLINEESCYDGKVVLSKRYKTSDMESGKDAPVLESRTVHIRVKCQPYEREKINSSSSSPNNRFTIKDLDNTQRERQKIRGINQKFFEDDKRLKRVKGSGSRRSSVRGICVGQNNPVEFVLKMGRSYVNEVLTSGKMNESDSEGEGGLEQYPSFPGHLVSYPLGSDAFREFCRTWNDNIIWVKGVNSTVERKKSLLDEVAEEEIELKLVLGELGLSRKKRVESRSKKVAKAQSTSSAQPNLTTSKIAHKFPKRQIKKALPASGITVSGEVAQGKRRRVEPLGGSGEKVAEGRSISVDDLKEVVERARLAILQGKEDTSQMGIWLDIEERESDLKKLQVGAKANLDEMVEERDKLGRHLMLKGYSQEEVNAIKADTYVEEEEEEAEVLGVLDGLDGVSPQMVLDNQRDDIELPEGGSEKVVREMSLRINDLESGLARE</sequence>
<dbReference type="Proteomes" id="UP000541444">
    <property type="component" value="Unassembled WGS sequence"/>
</dbReference>
<name>A0A7J7MNK2_9MAGN</name>
<feature type="region of interest" description="Disordered" evidence="1">
    <location>
        <begin position="65"/>
        <end position="90"/>
    </location>
</feature>
<reference evidence="2 3" key="1">
    <citation type="journal article" date="2020" name="IScience">
        <title>Genome Sequencing of the Endangered Kingdonia uniflora (Circaeasteraceae, Ranunculales) Reveals Potential Mechanisms of Evolutionary Specialization.</title>
        <authorList>
            <person name="Sun Y."/>
            <person name="Deng T."/>
            <person name="Zhang A."/>
            <person name="Moore M.J."/>
            <person name="Landis J.B."/>
            <person name="Lin N."/>
            <person name="Zhang H."/>
            <person name="Zhang X."/>
            <person name="Huang J."/>
            <person name="Zhang X."/>
            <person name="Sun H."/>
            <person name="Wang H."/>
        </authorList>
    </citation>
    <scope>NUCLEOTIDE SEQUENCE [LARGE SCALE GENOMIC DNA]</scope>
    <source>
        <strain evidence="2">TB1705</strain>
        <tissue evidence="2">Leaf</tissue>
    </source>
</reference>
<feature type="compositionally biased region" description="Basic and acidic residues" evidence="1">
    <location>
        <begin position="80"/>
        <end position="90"/>
    </location>
</feature>
<dbReference type="EMBL" id="JACGCM010001329">
    <property type="protein sequence ID" value="KAF6156519.1"/>
    <property type="molecule type" value="Genomic_DNA"/>
</dbReference>
<evidence type="ECO:0000256" key="1">
    <source>
        <dbReference type="SAM" id="MobiDB-lite"/>
    </source>
</evidence>
<keyword evidence="3" id="KW-1185">Reference proteome</keyword>
<accession>A0A7J7MNK2</accession>
<feature type="region of interest" description="Disordered" evidence="1">
    <location>
        <begin position="239"/>
        <end position="259"/>
    </location>
</feature>
<gene>
    <name evidence="2" type="ORF">GIB67_011320</name>
</gene>
<comment type="caution">
    <text evidence="2">The sequence shown here is derived from an EMBL/GenBank/DDBJ whole genome shotgun (WGS) entry which is preliminary data.</text>
</comment>
<dbReference type="AlphaFoldDB" id="A0A7J7MNK2"/>
<feature type="compositionally biased region" description="Polar residues" evidence="1">
    <location>
        <begin position="69"/>
        <end position="79"/>
    </location>
</feature>
<proteinExistence type="predicted"/>
<evidence type="ECO:0000313" key="2">
    <source>
        <dbReference type="EMBL" id="KAF6156519.1"/>
    </source>
</evidence>